<keyword evidence="1 2" id="KW-0812">Transmembrane</keyword>
<feature type="transmembrane region" description="Helical" evidence="1">
    <location>
        <begin position="119"/>
        <end position="140"/>
    </location>
</feature>
<dbReference type="EMBL" id="NEDP02005569">
    <property type="protein sequence ID" value="OWF38282.1"/>
    <property type="molecule type" value="Genomic_DNA"/>
</dbReference>
<dbReference type="SUPFAM" id="SSF103473">
    <property type="entry name" value="MFS general substrate transporter"/>
    <property type="match status" value="1"/>
</dbReference>
<protein>
    <submittedName>
        <fullName evidence="2">Transmembrane protein 128</fullName>
    </submittedName>
</protein>
<name>A0A210PP81_MIZYE</name>
<dbReference type="PANTHER" id="PTHR31134:SF1">
    <property type="entry name" value="TRANSMEMBRANE PROTEIN 128"/>
    <property type="match status" value="1"/>
</dbReference>
<gene>
    <name evidence="2" type="ORF">KP79_PYT17208</name>
</gene>
<feature type="transmembrane region" description="Helical" evidence="1">
    <location>
        <begin position="152"/>
        <end position="175"/>
    </location>
</feature>
<evidence type="ECO:0000313" key="2">
    <source>
        <dbReference type="EMBL" id="OWF38282.1"/>
    </source>
</evidence>
<feature type="transmembrane region" description="Helical" evidence="1">
    <location>
        <begin position="82"/>
        <end position="99"/>
    </location>
</feature>
<keyword evidence="1" id="KW-0472">Membrane</keyword>
<dbReference type="PANTHER" id="PTHR31134">
    <property type="entry name" value="TRANSMEMBRANE PROTEIN 128"/>
    <property type="match status" value="1"/>
</dbReference>
<dbReference type="Proteomes" id="UP000242188">
    <property type="component" value="Unassembled WGS sequence"/>
</dbReference>
<keyword evidence="1" id="KW-1133">Transmembrane helix</keyword>
<dbReference type="InterPro" id="IPR036259">
    <property type="entry name" value="MFS_trans_sf"/>
</dbReference>
<keyword evidence="3" id="KW-1185">Reference proteome</keyword>
<dbReference type="OrthoDB" id="58903at2759"/>
<evidence type="ECO:0000313" key="3">
    <source>
        <dbReference type="Proteomes" id="UP000242188"/>
    </source>
</evidence>
<comment type="caution">
    <text evidence="2">The sequence shown here is derived from an EMBL/GenBank/DDBJ whole genome shotgun (WGS) entry which is preliminary data.</text>
</comment>
<reference evidence="2 3" key="1">
    <citation type="journal article" date="2017" name="Nat. Ecol. Evol.">
        <title>Scallop genome provides insights into evolution of bilaterian karyotype and development.</title>
        <authorList>
            <person name="Wang S."/>
            <person name="Zhang J."/>
            <person name="Jiao W."/>
            <person name="Li J."/>
            <person name="Xun X."/>
            <person name="Sun Y."/>
            <person name="Guo X."/>
            <person name="Huan P."/>
            <person name="Dong B."/>
            <person name="Zhang L."/>
            <person name="Hu X."/>
            <person name="Sun X."/>
            <person name="Wang J."/>
            <person name="Zhao C."/>
            <person name="Wang Y."/>
            <person name="Wang D."/>
            <person name="Huang X."/>
            <person name="Wang R."/>
            <person name="Lv J."/>
            <person name="Li Y."/>
            <person name="Zhang Z."/>
            <person name="Liu B."/>
            <person name="Lu W."/>
            <person name="Hui Y."/>
            <person name="Liang J."/>
            <person name="Zhou Z."/>
            <person name="Hou R."/>
            <person name="Li X."/>
            <person name="Liu Y."/>
            <person name="Li H."/>
            <person name="Ning X."/>
            <person name="Lin Y."/>
            <person name="Zhao L."/>
            <person name="Xing Q."/>
            <person name="Dou J."/>
            <person name="Li Y."/>
            <person name="Mao J."/>
            <person name="Guo H."/>
            <person name="Dou H."/>
            <person name="Li T."/>
            <person name="Mu C."/>
            <person name="Jiang W."/>
            <person name="Fu Q."/>
            <person name="Fu X."/>
            <person name="Miao Y."/>
            <person name="Liu J."/>
            <person name="Yu Q."/>
            <person name="Li R."/>
            <person name="Liao H."/>
            <person name="Li X."/>
            <person name="Kong Y."/>
            <person name="Jiang Z."/>
            <person name="Chourrout D."/>
            <person name="Li R."/>
            <person name="Bao Z."/>
        </authorList>
    </citation>
    <scope>NUCLEOTIDE SEQUENCE [LARGE SCALE GENOMIC DNA]</scope>
    <source>
        <strain evidence="2 3">PY_sf001</strain>
    </source>
</reference>
<feature type="transmembrane region" description="Helical" evidence="1">
    <location>
        <begin position="181"/>
        <end position="201"/>
    </location>
</feature>
<dbReference type="InterPro" id="IPR033579">
    <property type="entry name" value="TMEM128"/>
</dbReference>
<dbReference type="Pfam" id="PF20479">
    <property type="entry name" value="TMEM128"/>
    <property type="match status" value="1"/>
</dbReference>
<proteinExistence type="predicted"/>
<organism evidence="2 3">
    <name type="scientific">Mizuhopecten yessoensis</name>
    <name type="common">Japanese scallop</name>
    <name type="synonym">Patinopecten yessoensis</name>
    <dbReference type="NCBI Taxonomy" id="6573"/>
    <lineage>
        <taxon>Eukaryota</taxon>
        <taxon>Metazoa</taxon>
        <taxon>Spiralia</taxon>
        <taxon>Lophotrochozoa</taxon>
        <taxon>Mollusca</taxon>
        <taxon>Bivalvia</taxon>
        <taxon>Autobranchia</taxon>
        <taxon>Pteriomorphia</taxon>
        <taxon>Pectinida</taxon>
        <taxon>Pectinoidea</taxon>
        <taxon>Pectinidae</taxon>
        <taxon>Mizuhopecten</taxon>
    </lineage>
</organism>
<sequence length="202" mass="23382">MASAQNEPLLISSEEAMENIRRRVQHKIAGKYLEVLDPDALVPDSEKEVPDHSKLSTHFDEETRQEFEERFGKYRKKTGSKYNLQNVLWFIGAIAIFYYTDFYIACRYDPRVSRNWFNIGAILIVINVCIAMFFIVWLSAIKKIDVDDWEKLYPTLIPIATGAFIMGGMCVTVGLWPVWSFFTPLILFTLFMGFVVFIAMIP</sequence>
<dbReference type="AlphaFoldDB" id="A0A210PP81"/>
<evidence type="ECO:0000256" key="1">
    <source>
        <dbReference type="SAM" id="Phobius"/>
    </source>
</evidence>
<accession>A0A210PP81</accession>
<dbReference type="Gene3D" id="1.20.1250.20">
    <property type="entry name" value="MFS general substrate transporter like domains"/>
    <property type="match status" value="1"/>
</dbReference>